<evidence type="ECO:0000259" key="5">
    <source>
        <dbReference type="PROSITE" id="PS50011"/>
    </source>
</evidence>
<dbReference type="STRING" id="41047.A0A397GZ52"/>
<dbReference type="Pfam" id="PF00069">
    <property type="entry name" value="Pkinase"/>
    <property type="match status" value="1"/>
</dbReference>
<feature type="domain" description="Protein kinase" evidence="5">
    <location>
        <begin position="569"/>
        <end position="901"/>
    </location>
</feature>
<keyword evidence="7" id="KW-1185">Reference proteome</keyword>
<dbReference type="Pfam" id="PF26616">
    <property type="entry name" value="CorA-like"/>
    <property type="match status" value="1"/>
</dbReference>
<feature type="compositionally biased region" description="Low complexity" evidence="4">
    <location>
        <begin position="920"/>
        <end position="929"/>
    </location>
</feature>
<dbReference type="RefSeq" id="XP_026614577.1">
    <property type="nucleotide sequence ID" value="XM_026757497.1"/>
</dbReference>
<dbReference type="EMBL" id="NKHU02000092">
    <property type="protein sequence ID" value="RHZ56145.1"/>
    <property type="molecule type" value="Genomic_DNA"/>
</dbReference>
<dbReference type="Proteomes" id="UP000215305">
    <property type="component" value="Unassembled WGS sequence"/>
</dbReference>
<accession>A0A397GZ52</accession>
<evidence type="ECO:0000256" key="3">
    <source>
        <dbReference type="PROSITE-ProRule" id="PRU00023"/>
    </source>
</evidence>
<name>A0A397GZ52_ASPTH</name>
<evidence type="ECO:0000256" key="4">
    <source>
        <dbReference type="SAM" id="MobiDB-lite"/>
    </source>
</evidence>
<feature type="region of interest" description="Disordered" evidence="4">
    <location>
        <begin position="904"/>
        <end position="930"/>
    </location>
</feature>
<gene>
    <name evidence="6" type="ORF">CDV56_103878</name>
</gene>
<dbReference type="GO" id="GO:0005524">
    <property type="term" value="F:ATP binding"/>
    <property type="evidence" value="ECO:0007669"/>
    <property type="project" value="InterPro"/>
</dbReference>
<dbReference type="Pfam" id="PF13637">
    <property type="entry name" value="Ank_4"/>
    <property type="match status" value="1"/>
</dbReference>
<evidence type="ECO:0000313" key="7">
    <source>
        <dbReference type="Proteomes" id="UP000215305"/>
    </source>
</evidence>
<dbReference type="PROSITE" id="PS50011">
    <property type="entry name" value="PROTEIN_KINASE_DOM"/>
    <property type="match status" value="1"/>
</dbReference>
<dbReference type="PANTHER" id="PTHR24171:SF9">
    <property type="entry name" value="ANKYRIN REPEAT DOMAIN-CONTAINING PROTEIN 39"/>
    <property type="match status" value="1"/>
</dbReference>
<keyword evidence="1" id="KW-0677">Repeat</keyword>
<reference evidence="6" key="1">
    <citation type="submission" date="2018-08" db="EMBL/GenBank/DDBJ databases">
        <title>Draft genome sequence of azole-resistant Aspergillus thermomutatus (Neosartorya pseudofischeri) strain HMR AF 39, isolated from a human nasal aspirate.</title>
        <authorList>
            <person name="Parent-Michaud M."/>
            <person name="Dufresne P.J."/>
            <person name="Fournier E."/>
            <person name="Martineau C."/>
            <person name="Moreira S."/>
            <person name="Perkins V."/>
            <person name="De Repentigny L."/>
            <person name="Dufresne S.F."/>
        </authorList>
    </citation>
    <scope>NUCLEOTIDE SEQUENCE [LARGE SCALE GENOMIC DNA]</scope>
    <source>
        <strain evidence="6">HMR AF 39</strain>
    </source>
</reference>
<organism evidence="6 7">
    <name type="scientific">Aspergillus thermomutatus</name>
    <name type="common">Neosartorya pseudofischeri</name>
    <dbReference type="NCBI Taxonomy" id="41047"/>
    <lineage>
        <taxon>Eukaryota</taxon>
        <taxon>Fungi</taxon>
        <taxon>Dikarya</taxon>
        <taxon>Ascomycota</taxon>
        <taxon>Pezizomycotina</taxon>
        <taxon>Eurotiomycetes</taxon>
        <taxon>Eurotiomycetidae</taxon>
        <taxon>Eurotiales</taxon>
        <taxon>Aspergillaceae</taxon>
        <taxon>Aspergillus</taxon>
        <taxon>Aspergillus subgen. Fumigati</taxon>
    </lineage>
</organism>
<evidence type="ECO:0000256" key="2">
    <source>
        <dbReference type="ARBA" id="ARBA00023043"/>
    </source>
</evidence>
<dbReference type="PROSITE" id="PS50088">
    <property type="entry name" value="ANK_REPEAT"/>
    <property type="match status" value="2"/>
</dbReference>
<dbReference type="Pfam" id="PF12796">
    <property type="entry name" value="Ank_2"/>
    <property type="match status" value="1"/>
</dbReference>
<dbReference type="SUPFAM" id="SSF56112">
    <property type="entry name" value="Protein kinase-like (PK-like)"/>
    <property type="match status" value="1"/>
</dbReference>
<dbReference type="GO" id="GO:0004672">
    <property type="term" value="F:protein kinase activity"/>
    <property type="evidence" value="ECO:0007669"/>
    <property type="project" value="InterPro"/>
</dbReference>
<dbReference type="SMART" id="SM00220">
    <property type="entry name" value="S_TKc"/>
    <property type="match status" value="1"/>
</dbReference>
<feature type="repeat" description="ANK" evidence="3">
    <location>
        <begin position="978"/>
        <end position="1010"/>
    </location>
</feature>
<dbReference type="SUPFAM" id="SSF48403">
    <property type="entry name" value="Ankyrin repeat"/>
    <property type="match status" value="1"/>
</dbReference>
<dbReference type="InterPro" id="IPR011009">
    <property type="entry name" value="Kinase-like_dom_sf"/>
</dbReference>
<dbReference type="Gene3D" id="1.25.40.20">
    <property type="entry name" value="Ankyrin repeat-containing domain"/>
    <property type="match status" value="1"/>
</dbReference>
<dbReference type="PANTHER" id="PTHR24171">
    <property type="entry name" value="ANKYRIN REPEAT DOMAIN-CONTAINING PROTEIN 39-RELATED"/>
    <property type="match status" value="1"/>
</dbReference>
<dbReference type="Gene3D" id="1.10.510.10">
    <property type="entry name" value="Transferase(Phosphotransferase) domain 1"/>
    <property type="match status" value="1"/>
</dbReference>
<dbReference type="SMART" id="SM00248">
    <property type="entry name" value="ANK"/>
    <property type="match status" value="5"/>
</dbReference>
<dbReference type="GeneID" id="38125852"/>
<dbReference type="PROSITE" id="PS50297">
    <property type="entry name" value="ANK_REP_REGION"/>
    <property type="match status" value="2"/>
</dbReference>
<proteinExistence type="predicted"/>
<dbReference type="OrthoDB" id="5986190at2759"/>
<dbReference type="InterPro" id="IPR000719">
    <property type="entry name" value="Prot_kinase_dom"/>
</dbReference>
<comment type="caution">
    <text evidence="6">The sequence shown here is derived from an EMBL/GenBank/DDBJ whole genome shotgun (WGS) entry which is preliminary data.</text>
</comment>
<dbReference type="InterPro" id="IPR036770">
    <property type="entry name" value="Ankyrin_rpt-contain_sf"/>
</dbReference>
<dbReference type="VEuPathDB" id="FungiDB:CDV56_103878"/>
<sequence>MSVPIELDRVTPRGDIPSIGSGQDREGLGSDYYESIRPYLRYPAFTSQPEKSDIYVFDSSHQEKTYSSICCQNSLRPSGITEQALRKLMSQYDIDTSFLDLVVSFGDKPRSSDAGHGGMNVKQKEDGVCDMHYLFTYAEDDNRGGIASWRIRQVCIFHRYDPSGSGNLWILVHAKPQSKLQRRIEQMLSTDPAALLRQWFSMHLLVLSTYLGNWRWCIRTLGDEIEKTVNLALTLDLSKPRTEDHKNGLVHLLKQQYLEDKLAPLASRLGVALTTLHRLEKINSLFLSQGFSTDKEFQTVADDLTYHITSLEGNLESVNVLERKVRGISDLLAVTLTVENQAVTIDISNKMLDLNNKLLKLTDESLDGNATIRIVTLVTLIYLPASFISLGVRGASSSDFPTPWGRMEWSFRRYPPPELQRELLAQVRNAIQSSNSGAERFAPRDSLARIWTPEMLRRFFHHDLFSRQSFIQDIRENFLQTISILISVNWDDWSQFDEILFSHRGSDGTLDRTDHSIRHYTLQTLTSERFLGPVFGSLFFDTRYVFCPIDIEEGSNLSFEDGWRLPFLPAESQLRGSGGFGRITREVIAARHYYPSGNDMTDVEVARKLFRSKLDYDRERLNLERIRDSVAQHRRIVLPIATVTIGHQFNILFPLAKMDLKKFLEGGLISPEQCDMNELIDEATHLADALDHLHNRLGVFVRGYHMDLKPANILVYGHPEPQRQHGVGKWMITDFGLSIIERLDWRDSTDGLPRDPDTETMTRLQRMEGTYQAPEVCAGRGISRRSDVWSFGCVLVRVFAFKLDGIEGLQRLDELRQKNDDGVGLYHDDYFARGDPPVLNPHIENWIKNLPHHRRAYSDEFLRNCAELLLSMLKINKNDRPDANKVKDALGSLKVALHRPLRPASSLESTSEYQSEGLDSFQSRSSSVSDPLSQTTFGLDLGLAIITENLVDEIKRNDLGGVERVLGQNVHIDKPDKDGNTPLGIAVTLGNETVVRRLLEANASVDARDAKGKTPLMIAVRNGDTKMARLLLERHADCTVYSDEGLTCLHYATWDNVSVRLLRLLIPQFQSVGVDIPTEGPEQETPLMMLIKHFVDNDSCEDKFKALVAAGANVNRPNGFQTTPLRCAVSENSIRAAKLLIENNAEQEDFSTVPSKKRAMTKLLERAWAPRRLSVDSVDLEWTCAQPVEMFGPPYWITDKGVDQLDPAEYDAIRQEFMEALTTEEESFRSTFGTSQLRLSEFMKRSWETGAFWYSLALSSPSGLFTIFSKHIRPLFCKDNEEEFQSVMPFFFEKNIGYIAGRKLADREEYDKNLRQAFEDDSD</sequence>
<keyword evidence="2 3" id="KW-0040">ANK repeat</keyword>
<evidence type="ECO:0000256" key="1">
    <source>
        <dbReference type="ARBA" id="ARBA00022737"/>
    </source>
</evidence>
<evidence type="ECO:0000313" key="6">
    <source>
        <dbReference type="EMBL" id="RHZ56145.1"/>
    </source>
</evidence>
<dbReference type="InterPro" id="IPR058257">
    <property type="entry name" value="CorA-like_dom"/>
</dbReference>
<dbReference type="InterPro" id="IPR002110">
    <property type="entry name" value="Ankyrin_rpt"/>
</dbReference>
<feature type="repeat" description="ANK" evidence="3">
    <location>
        <begin position="1011"/>
        <end position="1043"/>
    </location>
</feature>
<protein>
    <recommendedName>
        <fullName evidence="5">Protein kinase domain-containing protein</fullName>
    </recommendedName>
</protein>